<reference evidence="13" key="1">
    <citation type="submission" date="2021-02" db="EMBL/GenBank/DDBJ databases">
        <authorList>
            <person name="Nowell W R."/>
        </authorList>
    </citation>
    <scope>NUCLEOTIDE SEQUENCE</scope>
    <source>
        <strain evidence="13">Ploen Becks lab</strain>
    </source>
</reference>
<evidence type="ECO:0000256" key="2">
    <source>
        <dbReference type="ARBA" id="ARBA00022448"/>
    </source>
</evidence>
<feature type="transmembrane region" description="Helical" evidence="12">
    <location>
        <begin position="35"/>
        <end position="56"/>
    </location>
</feature>
<evidence type="ECO:0000256" key="6">
    <source>
        <dbReference type="ARBA" id="ARBA00023053"/>
    </source>
</evidence>
<keyword evidence="9 11" id="KW-0739">Sodium transport</keyword>
<dbReference type="Proteomes" id="UP000663879">
    <property type="component" value="Unassembled WGS sequence"/>
</dbReference>
<keyword evidence="14" id="KW-1185">Reference proteome</keyword>
<dbReference type="PANTHER" id="PTHR11690">
    <property type="entry name" value="AMILORIDE-SENSITIVE SODIUM CHANNEL-RELATED"/>
    <property type="match status" value="1"/>
</dbReference>
<feature type="transmembrane region" description="Helical" evidence="12">
    <location>
        <begin position="415"/>
        <end position="438"/>
    </location>
</feature>
<dbReference type="Gene3D" id="2.60.470.10">
    <property type="entry name" value="Acid-sensing ion channels like domains"/>
    <property type="match status" value="1"/>
</dbReference>
<dbReference type="Gene3D" id="1.10.287.770">
    <property type="entry name" value="YojJ-like"/>
    <property type="match status" value="1"/>
</dbReference>
<dbReference type="Pfam" id="PF00858">
    <property type="entry name" value="ASC"/>
    <property type="match status" value="1"/>
</dbReference>
<organism evidence="13 14">
    <name type="scientific">Brachionus calyciflorus</name>
    <dbReference type="NCBI Taxonomy" id="104777"/>
    <lineage>
        <taxon>Eukaryota</taxon>
        <taxon>Metazoa</taxon>
        <taxon>Spiralia</taxon>
        <taxon>Gnathifera</taxon>
        <taxon>Rotifera</taxon>
        <taxon>Eurotatoria</taxon>
        <taxon>Monogononta</taxon>
        <taxon>Pseudotrocha</taxon>
        <taxon>Ploima</taxon>
        <taxon>Brachionidae</taxon>
        <taxon>Brachionus</taxon>
    </lineage>
</organism>
<evidence type="ECO:0000256" key="7">
    <source>
        <dbReference type="ARBA" id="ARBA00023065"/>
    </source>
</evidence>
<evidence type="ECO:0000313" key="13">
    <source>
        <dbReference type="EMBL" id="CAF1024353.1"/>
    </source>
</evidence>
<evidence type="ECO:0000256" key="12">
    <source>
        <dbReference type="SAM" id="Phobius"/>
    </source>
</evidence>
<keyword evidence="2 11" id="KW-0813">Transport</keyword>
<dbReference type="GO" id="GO:0005886">
    <property type="term" value="C:plasma membrane"/>
    <property type="evidence" value="ECO:0007669"/>
    <property type="project" value="TreeGrafter"/>
</dbReference>
<evidence type="ECO:0000256" key="1">
    <source>
        <dbReference type="ARBA" id="ARBA00004141"/>
    </source>
</evidence>
<accession>A0A814IIC5</accession>
<keyword evidence="6" id="KW-0915">Sodium</keyword>
<keyword evidence="3 11" id="KW-0894">Sodium channel</keyword>
<evidence type="ECO:0000256" key="11">
    <source>
        <dbReference type="RuleBase" id="RU000679"/>
    </source>
</evidence>
<evidence type="ECO:0000256" key="8">
    <source>
        <dbReference type="ARBA" id="ARBA00023136"/>
    </source>
</evidence>
<evidence type="ECO:0000256" key="10">
    <source>
        <dbReference type="ARBA" id="ARBA00023303"/>
    </source>
</evidence>
<evidence type="ECO:0000256" key="5">
    <source>
        <dbReference type="ARBA" id="ARBA00022989"/>
    </source>
</evidence>
<keyword evidence="4 11" id="KW-0812">Transmembrane</keyword>
<evidence type="ECO:0000313" key="14">
    <source>
        <dbReference type="Proteomes" id="UP000663879"/>
    </source>
</evidence>
<dbReference type="InterPro" id="IPR001873">
    <property type="entry name" value="ENaC"/>
</dbReference>
<dbReference type="OrthoDB" id="6021021at2759"/>
<comment type="caution">
    <text evidence="13">The sequence shown here is derived from an EMBL/GenBank/DDBJ whole genome shotgun (WGS) entry which is preliminary data.</text>
</comment>
<comment type="similarity">
    <text evidence="11">Belongs to the amiloride-sensitive sodium channel (TC 1.A.6) family.</text>
</comment>
<keyword evidence="5 12" id="KW-1133">Transmembrane helix</keyword>
<evidence type="ECO:0000256" key="4">
    <source>
        <dbReference type="ARBA" id="ARBA00022692"/>
    </source>
</evidence>
<proteinExistence type="inferred from homology"/>
<gene>
    <name evidence="13" type="ORF">OXX778_LOCUS17540</name>
</gene>
<dbReference type="PRINTS" id="PR01078">
    <property type="entry name" value="AMINACHANNEL"/>
</dbReference>
<comment type="subcellular location">
    <subcellularLocation>
        <location evidence="1">Membrane</location>
        <topology evidence="1">Multi-pass membrane protein</topology>
    </subcellularLocation>
</comment>
<keyword evidence="8 12" id="KW-0472">Membrane</keyword>
<keyword evidence="7 11" id="KW-0406">Ion transport</keyword>
<name>A0A814IIC5_9BILA</name>
<sequence length="461" mass="53137">MKLKIPKELKDQIKESIIQSTSHGIPRIVASDNMLLRIVWILFTIISTGFCAYLIADNIISFYKYEVATKVRQKFELKPKFPSVTICNVNFFTTEYSVDYMNDTFRKKDDSIDISDNTEFIIQKSLTLSSNEIKKLGDSLNKLIIDGSIELVVMSISDQVFNYFFHPWYGNCYTYNPFRNGDGTIRNPKTILKVGYINSFYLKLNTSIAEEIPIPIRSQGAIIFIHEFGSSPFSVDSLTVAPGFETNIALQRTLTTMTPKPYSECDKDTDNRDKYQSDLYKSIHDMSFNYSQKACFDLCFHREMIKNCSCYFYLLTPFTEGKACLKQEEIDCTSDLYFDLMGKNYIDNICKPLCPLECYSVKYSKSISFSRLNQDSKDIAEINIYFEDFSYTEIEENQIMTEVGLVSNIGGIAGLFLGVSFLTFVEIVAICLDVFYYYMKQRKISKRQQSKKIEPEITLNP</sequence>
<keyword evidence="10 11" id="KW-0407">Ion channel</keyword>
<protein>
    <submittedName>
        <fullName evidence="13">Uncharacterized protein</fullName>
    </submittedName>
</protein>
<dbReference type="GO" id="GO:0015280">
    <property type="term" value="F:ligand-gated sodium channel activity"/>
    <property type="evidence" value="ECO:0007669"/>
    <property type="project" value="TreeGrafter"/>
</dbReference>
<dbReference type="AlphaFoldDB" id="A0A814IIC5"/>
<dbReference type="PANTHER" id="PTHR11690:SF248">
    <property type="entry name" value="PICKPOCKET 17, ISOFORM A"/>
    <property type="match status" value="1"/>
</dbReference>
<dbReference type="EMBL" id="CAJNOC010004515">
    <property type="protein sequence ID" value="CAF1024353.1"/>
    <property type="molecule type" value="Genomic_DNA"/>
</dbReference>
<evidence type="ECO:0000256" key="9">
    <source>
        <dbReference type="ARBA" id="ARBA00023201"/>
    </source>
</evidence>
<evidence type="ECO:0000256" key="3">
    <source>
        <dbReference type="ARBA" id="ARBA00022461"/>
    </source>
</evidence>